<dbReference type="EnsemblMetazoa" id="G23286.6">
    <property type="protein sequence ID" value="G23286.6:cds"/>
    <property type="gene ID" value="G23286"/>
</dbReference>
<dbReference type="EnsemblMetazoa" id="G23286.7">
    <property type="protein sequence ID" value="G23286.7:cds"/>
    <property type="gene ID" value="G23286"/>
</dbReference>
<feature type="compositionally biased region" description="Polar residues" evidence="1">
    <location>
        <begin position="1"/>
        <end position="13"/>
    </location>
</feature>
<feature type="compositionally biased region" description="Basic and acidic residues" evidence="1">
    <location>
        <begin position="269"/>
        <end position="285"/>
    </location>
</feature>
<feature type="region of interest" description="Disordered" evidence="1">
    <location>
        <begin position="264"/>
        <end position="285"/>
    </location>
</feature>
<evidence type="ECO:0000313" key="3">
    <source>
        <dbReference type="Proteomes" id="UP000005408"/>
    </source>
</evidence>
<dbReference type="OrthoDB" id="6048822at2759"/>
<evidence type="ECO:0000313" key="2">
    <source>
        <dbReference type="EnsemblMetazoa" id="G23286.7:cds"/>
    </source>
</evidence>
<dbReference type="Proteomes" id="UP000005408">
    <property type="component" value="Unassembled WGS sequence"/>
</dbReference>
<reference evidence="2" key="1">
    <citation type="submission" date="2022-08" db="UniProtKB">
        <authorList>
            <consortium name="EnsemblMetazoa"/>
        </authorList>
    </citation>
    <scope>IDENTIFICATION</scope>
    <source>
        <strain evidence="2">05x7-T-G4-1.051#20</strain>
    </source>
</reference>
<evidence type="ECO:0000256" key="1">
    <source>
        <dbReference type="SAM" id="MobiDB-lite"/>
    </source>
</evidence>
<proteinExistence type="predicted"/>
<feature type="compositionally biased region" description="Basic and acidic residues" evidence="1">
    <location>
        <begin position="16"/>
        <end position="32"/>
    </location>
</feature>
<protein>
    <submittedName>
        <fullName evidence="2">Uncharacterized protein</fullName>
    </submittedName>
</protein>
<accession>A0A8W8KC57</accession>
<dbReference type="AlphaFoldDB" id="A0A8W8KC57"/>
<feature type="region of interest" description="Disordered" evidence="1">
    <location>
        <begin position="1"/>
        <end position="60"/>
    </location>
</feature>
<dbReference type="OMA" id="CDYYRQN"/>
<keyword evidence="3" id="KW-1185">Reference proteome</keyword>
<sequence>MASPPTAASQAWTEETQVKEEEERKPLTRIIEKATGQRVKDLTKPPKNSVPYTSTAARSKKVIKMQNRYARARPVPKGAKVPGMDDESAQVPFFLPSEKPAASFFATLDSNHRKSMSEYSRTLEGKNSDRKSNLRRQHAFIKVKSKRENVLNENEILERKMPKQKTSAHIGSNIIGDMLPVYDTFNDDFEDDLRNNNYDPSDLLTKRNVLLRKSQSMMALEKPSIKRSVSSGTFRESPVTPKLLERSGSGFNTLFSYNSANAQRRRRTFGRDPIQEVQSARDPEKFPVYDKKEIEQSLDEIDLLLPGVCISSPRRPSTVRPSTNMKPTRTPTYCSCCSLCDSPKSQLESPSPFELEHPDLFLQRRPRMSHHCTYCQTDDGKKLVQYAHGDVIKTFDWLSKNAKETPL</sequence>
<name>A0A8W8KC57_MAGGI</name>
<organism evidence="2 3">
    <name type="scientific">Magallana gigas</name>
    <name type="common">Pacific oyster</name>
    <name type="synonym">Crassostrea gigas</name>
    <dbReference type="NCBI Taxonomy" id="29159"/>
    <lineage>
        <taxon>Eukaryota</taxon>
        <taxon>Metazoa</taxon>
        <taxon>Spiralia</taxon>
        <taxon>Lophotrochozoa</taxon>
        <taxon>Mollusca</taxon>
        <taxon>Bivalvia</taxon>
        <taxon>Autobranchia</taxon>
        <taxon>Pteriomorphia</taxon>
        <taxon>Ostreida</taxon>
        <taxon>Ostreoidea</taxon>
        <taxon>Ostreidae</taxon>
        <taxon>Magallana</taxon>
    </lineage>
</organism>